<evidence type="ECO:0000259" key="2">
    <source>
        <dbReference type="Pfam" id="PF25583"/>
    </source>
</evidence>
<gene>
    <name evidence="3" type="ORF">GO493_01755</name>
</gene>
<proteinExistence type="predicted"/>
<name>A0A7K1TXY7_9BACT</name>
<sequence>MPVNKNALIRYKTIDACLRNRRRKWTLEDIIDAVSDALYEMEGIDKGISRRSIQADIQLMRSDKLGYNAPIMVVEKKYYTYEDPTYSITNIPLNDQDLNRMNEAVEVLKQFKGFSHFSSLNEVVQKLEDHVYAAAHNTQSVIDFEKNERLKGLEHLDTIYQSVVQQKPVTLIYRSFRAKAESEFVFHVWWLKEFKNRWFAVGVKGKDTTILNLALDRISTVAITEGVLYIENDDLSPAEYYKHVIGVTVSRNSRPSNVRLFVTNEHAPYILTKPMHHSQTLVEEKEDGVIINLKVQLNFELEREILGYSDGMIVLSPEGLRGRISKKLKQGVFNYTNETEAEEAS</sequence>
<evidence type="ECO:0000313" key="4">
    <source>
        <dbReference type="Proteomes" id="UP000461730"/>
    </source>
</evidence>
<feature type="domain" description="WYL" evidence="1">
    <location>
        <begin position="154"/>
        <end position="222"/>
    </location>
</feature>
<dbReference type="Pfam" id="PF25583">
    <property type="entry name" value="WCX"/>
    <property type="match status" value="1"/>
</dbReference>
<dbReference type="RefSeq" id="WP_157304340.1">
    <property type="nucleotide sequence ID" value="NZ_WRXN01000001.1"/>
</dbReference>
<evidence type="ECO:0000313" key="3">
    <source>
        <dbReference type="EMBL" id="MVT06971.1"/>
    </source>
</evidence>
<dbReference type="InterPro" id="IPR057727">
    <property type="entry name" value="WCX_dom"/>
</dbReference>
<organism evidence="3 4">
    <name type="scientific">Chitinophaga tropicalis</name>
    <dbReference type="NCBI Taxonomy" id="2683588"/>
    <lineage>
        <taxon>Bacteria</taxon>
        <taxon>Pseudomonadati</taxon>
        <taxon>Bacteroidota</taxon>
        <taxon>Chitinophagia</taxon>
        <taxon>Chitinophagales</taxon>
        <taxon>Chitinophagaceae</taxon>
        <taxon>Chitinophaga</taxon>
    </lineage>
</organism>
<dbReference type="PANTHER" id="PTHR34580:SF9">
    <property type="entry name" value="SLL5097 PROTEIN"/>
    <property type="match status" value="1"/>
</dbReference>
<comment type="caution">
    <text evidence="3">The sequence shown here is derived from an EMBL/GenBank/DDBJ whole genome shotgun (WGS) entry which is preliminary data.</text>
</comment>
<dbReference type="Proteomes" id="UP000461730">
    <property type="component" value="Unassembled WGS sequence"/>
</dbReference>
<dbReference type="InterPro" id="IPR051534">
    <property type="entry name" value="CBASS_pafABC_assoc_protein"/>
</dbReference>
<dbReference type="Pfam" id="PF13280">
    <property type="entry name" value="WYL"/>
    <property type="match status" value="1"/>
</dbReference>
<dbReference type="AlphaFoldDB" id="A0A7K1TXY7"/>
<dbReference type="InterPro" id="IPR026881">
    <property type="entry name" value="WYL_dom"/>
</dbReference>
<dbReference type="PANTHER" id="PTHR34580">
    <property type="match status" value="1"/>
</dbReference>
<keyword evidence="4" id="KW-1185">Reference proteome</keyword>
<feature type="domain" description="WCX" evidence="2">
    <location>
        <begin position="257"/>
        <end position="330"/>
    </location>
</feature>
<reference evidence="3 4" key="1">
    <citation type="submission" date="2019-12" db="EMBL/GenBank/DDBJ databases">
        <title>Chitinophaga sp. strain ysch24 (GDMCC 1.1355), whole genome shotgun sequence.</title>
        <authorList>
            <person name="Zhang X."/>
        </authorList>
    </citation>
    <scope>NUCLEOTIDE SEQUENCE [LARGE SCALE GENOMIC DNA]</scope>
    <source>
        <strain evidence="4">ysch24</strain>
    </source>
</reference>
<protein>
    <submittedName>
        <fullName evidence="3">WYL domain-containing protein</fullName>
    </submittedName>
</protein>
<accession>A0A7K1TXY7</accession>
<dbReference type="EMBL" id="WRXN01000001">
    <property type="protein sequence ID" value="MVT06971.1"/>
    <property type="molecule type" value="Genomic_DNA"/>
</dbReference>
<evidence type="ECO:0000259" key="1">
    <source>
        <dbReference type="Pfam" id="PF13280"/>
    </source>
</evidence>